<feature type="chain" id="PRO_5010571405" description="Interleukin-1 receptor-like 1" evidence="19">
    <location>
        <begin position="19"/>
        <end position="329"/>
    </location>
</feature>
<dbReference type="Pfam" id="PF07679">
    <property type="entry name" value="I-set"/>
    <property type="match status" value="1"/>
</dbReference>
<evidence type="ECO:0000313" key="21">
    <source>
        <dbReference type="Proteomes" id="UP000189704"/>
    </source>
</evidence>
<dbReference type="Gene3D" id="2.60.40.10">
    <property type="entry name" value="Immunoglobulins"/>
    <property type="match status" value="3"/>
</dbReference>
<evidence type="ECO:0000256" key="3">
    <source>
        <dbReference type="ARBA" id="ARBA00022499"/>
    </source>
</evidence>
<dbReference type="OrthoDB" id="6132459at2759"/>
<comment type="function">
    <text evidence="16">Inhibits IL-33 signaling.</text>
</comment>
<dbReference type="FunFam" id="2.60.40.10:FF:000284">
    <property type="entry name" value="interleukin-1 receptor accessory protein-like 1"/>
    <property type="match status" value="1"/>
</dbReference>
<evidence type="ECO:0000259" key="20">
    <source>
        <dbReference type="PROSITE" id="PS50835"/>
    </source>
</evidence>
<dbReference type="AlphaFoldDB" id="A0A1U7TIW7"/>
<dbReference type="InterPro" id="IPR013783">
    <property type="entry name" value="Ig-like_fold"/>
</dbReference>
<dbReference type="GO" id="GO:0004908">
    <property type="term" value="F:interleukin-1 receptor activity"/>
    <property type="evidence" value="ECO:0007669"/>
    <property type="project" value="InterPro"/>
</dbReference>
<feature type="signal peptide" evidence="19">
    <location>
        <begin position="1"/>
        <end position="18"/>
    </location>
</feature>
<sequence>MGLWTLAFLTVLMHYSIAAKYIKTFQGLENEALVVNCPRQERSRYPVDWYNSKTNKSIPTQERNRVLASGERLKFLPAKVDDSAIYTCIIRSPTSHKTGYVNVTIYKEPSDCNIPDYLMYSTVSGTEKNSRINCPTINNYNWTAPIEWFKNCQALQGSRYRAHKSYLVIDNVKSDDAGDYTCKFTHNENGVNYTVTATRSLKVVDEQGFSLPIVITAPPHNETKEVEIGKTASITCSACFGKGEQFLEVILWYLNGSKVRDFGEARIQEEEGKNQSSSNELTCRNKVLRIAHVKEEDLSLKYDCVALNSYSVVKHTIRLSRKKPSKECF</sequence>
<dbReference type="InterPro" id="IPR013098">
    <property type="entry name" value="Ig_I-set"/>
</dbReference>
<dbReference type="InterPro" id="IPR003598">
    <property type="entry name" value="Ig_sub2"/>
</dbReference>
<evidence type="ECO:0000256" key="17">
    <source>
        <dbReference type="ARBA" id="ARBA00053718"/>
    </source>
</evidence>
<dbReference type="InterPro" id="IPR004074">
    <property type="entry name" value="IL-1_rcpt_I/II-typ"/>
</dbReference>
<dbReference type="PRINTS" id="PR01536">
    <property type="entry name" value="INTRLKN1R12F"/>
</dbReference>
<proteinExistence type="inferred from homology"/>
<dbReference type="RefSeq" id="XP_008056348.1">
    <property type="nucleotide sequence ID" value="XM_008058157.1"/>
</dbReference>
<evidence type="ECO:0000256" key="12">
    <source>
        <dbReference type="ARBA" id="ARBA00023157"/>
    </source>
</evidence>
<evidence type="ECO:0000256" key="8">
    <source>
        <dbReference type="ARBA" id="ARBA00022843"/>
    </source>
</evidence>
<evidence type="ECO:0000256" key="11">
    <source>
        <dbReference type="ARBA" id="ARBA00023136"/>
    </source>
</evidence>
<feature type="domain" description="Ig-like" evidence="20">
    <location>
        <begin position="115"/>
        <end position="198"/>
    </location>
</feature>
<keyword evidence="6" id="KW-0677">Repeat</keyword>
<dbReference type="PANTHER" id="PTHR11890">
    <property type="entry name" value="INTERLEUKIN-1 RECEPTOR FAMILY MEMBER"/>
    <property type="match status" value="1"/>
</dbReference>
<dbReference type="SMART" id="SM00409">
    <property type="entry name" value="IG"/>
    <property type="match status" value="3"/>
</dbReference>
<accession>A0A1U7TIW7</accession>
<keyword evidence="10" id="KW-0520">NAD</keyword>
<keyword evidence="13" id="KW-0675">Receptor</keyword>
<dbReference type="InterPro" id="IPR015621">
    <property type="entry name" value="IL-1_rcpt_fam"/>
</dbReference>
<evidence type="ECO:0000256" key="5">
    <source>
        <dbReference type="ARBA" id="ARBA00022729"/>
    </source>
</evidence>
<evidence type="ECO:0000256" key="15">
    <source>
        <dbReference type="ARBA" id="ARBA00023319"/>
    </source>
</evidence>
<dbReference type="PROSITE" id="PS50835">
    <property type="entry name" value="IG_LIKE"/>
    <property type="match status" value="3"/>
</dbReference>
<gene>
    <name evidence="22" type="primary">LOC103260526</name>
</gene>
<organism evidence="21 22">
    <name type="scientific">Carlito syrichta</name>
    <name type="common">Philippine tarsier</name>
    <name type="synonym">Tarsius syrichta</name>
    <dbReference type="NCBI Taxonomy" id="1868482"/>
    <lineage>
        <taxon>Eukaryota</taxon>
        <taxon>Metazoa</taxon>
        <taxon>Chordata</taxon>
        <taxon>Craniata</taxon>
        <taxon>Vertebrata</taxon>
        <taxon>Euteleostomi</taxon>
        <taxon>Mammalia</taxon>
        <taxon>Eutheria</taxon>
        <taxon>Euarchontoglires</taxon>
        <taxon>Primates</taxon>
        <taxon>Haplorrhini</taxon>
        <taxon>Tarsiiformes</taxon>
        <taxon>Tarsiidae</taxon>
        <taxon>Carlito</taxon>
    </lineage>
</organism>
<dbReference type="FunFam" id="2.60.40.10:FF:001471">
    <property type="entry name" value="interleukin-1 receptor-like 1 isoform X3"/>
    <property type="match status" value="1"/>
</dbReference>
<keyword evidence="15" id="KW-0393">Immunoglobulin domain</keyword>
<dbReference type="KEGG" id="csyr:103260526"/>
<evidence type="ECO:0000256" key="9">
    <source>
        <dbReference type="ARBA" id="ARBA00022989"/>
    </source>
</evidence>
<dbReference type="Proteomes" id="UP000189704">
    <property type="component" value="Unplaced"/>
</dbReference>
<evidence type="ECO:0000256" key="10">
    <source>
        <dbReference type="ARBA" id="ARBA00023027"/>
    </source>
</evidence>
<evidence type="ECO:0000256" key="14">
    <source>
        <dbReference type="ARBA" id="ARBA00023180"/>
    </source>
</evidence>
<comment type="subcellular location">
    <subcellularLocation>
        <location evidence="1">Membrane</location>
        <topology evidence="1">Single-pass type I membrane protein</topology>
    </subcellularLocation>
</comment>
<dbReference type="FunFam" id="2.60.40.10:FF:000188">
    <property type="entry name" value="Interleukin-1 receptor accessory protein-like 1"/>
    <property type="match status" value="1"/>
</dbReference>
<keyword evidence="3" id="KW-1017">Isopeptide bond</keyword>
<dbReference type="PANTHER" id="PTHR11890:SF7">
    <property type="entry name" value="INTERLEUKIN-1 RECEPTOR-LIKE 1"/>
    <property type="match status" value="1"/>
</dbReference>
<keyword evidence="11" id="KW-0472">Membrane</keyword>
<dbReference type="GO" id="GO:0016787">
    <property type="term" value="F:hydrolase activity"/>
    <property type="evidence" value="ECO:0007669"/>
    <property type="project" value="UniProtKB-KW"/>
</dbReference>
<dbReference type="SUPFAM" id="SSF48726">
    <property type="entry name" value="Immunoglobulin"/>
    <property type="match status" value="3"/>
</dbReference>
<protein>
    <recommendedName>
        <fullName evidence="18">Interleukin-1 receptor-like 1</fullName>
    </recommendedName>
</protein>
<dbReference type="InterPro" id="IPR036179">
    <property type="entry name" value="Ig-like_dom_sf"/>
</dbReference>
<keyword evidence="12" id="KW-1015">Disulfide bond</keyword>
<evidence type="ECO:0000256" key="2">
    <source>
        <dbReference type="ARBA" id="ARBA00009752"/>
    </source>
</evidence>
<dbReference type="GO" id="GO:0002113">
    <property type="term" value="F:interleukin-33 binding"/>
    <property type="evidence" value="ECO:0007669"/>
    <property type="project" value="TreeGrafter"/>
</dbReference>
<keyword evidence="8" id="KW-0832">Ubl conjugation</keyword>
<keyword evidence="9" id="KW-1133">Transmembrane helix</keyword>
<dbReference type="CDD" id="cd05757">
    <property type="entry name" value="Ig2_IL1R-like"/>
    <property type="match status" value="1"/>
</dbReference>
<evidence type="ECO:0000256" key="19">
    <source>
        <dbReference type="SAM" id="SignalP"/>
    </source>
</evidence>
<evidence type="ECO:0000256" key="4">
    <source>
        <dbReference type="ARBA" id="ARBA00022692"/>
    </source>
</evidence>
<dbReference type="InterPro" id="IPR007110">
    <property type="entry name" value="Ig-like_dom"/>
</dbReference>
<evidence type="ECO:0000256" key="13">
    <source>
        <dbReference type="ARBA" id="ARBA00023170"/>
    </source>
</evidence>
<dbReference type="GeneID" id="103260526"/>
<keyword evidence="21" id="KW-1185">Reference proteome</keyword>
<evidence type="ECO:0000256" key="18">
    <source>
        <dbReference type="ARBA" id="ARBA00069773"/>
    </source>
</evidence>
<dbReference type="Pfam" id="PF13927">
    <property type="entry name" value="Ig_3"/>
    <property type="match status" value="1"/>
</dbReference>
<evidence type="ECO:0000313" key="22">
    <source>
        <dbReference type="RefSeq" id="XP_008056348.1"/>
    </source>
</evidence>
<evidence type="ECO:0000256" key="1">
    <source>
        <dbReference type="ARBA" id="ARBA00004479"/>
    </source>
</evidence>
<keyword evidence="7" id="KW-0378">Hydrolase</keyword>
<keyword evidence="5 19" id="KW-0732">Signal</keyword>
<dbReference type="InterPro" id="IPR003599">
    <property type="entry name" value="Ig_sub"/>
</dbReference>
<dbReference type="SMART" id="SM00408">
    <property type="entry name" value="IGc2"/>
    <property type="match status" value="3"/>
</dbReference>
<comment type="similarity">
    <text evidence="2">Belongs to the interleukin-1 receptor family.</text>
</comment>
<name>A0A1U7TIW7_CARSF</name>
<feature type="domain" description="Ig-like" evidence="20">
    <location>
        <begin position="29"/>
        <end position="104"/>
    </location>
</feature>
<keyword evidence="4" id="KW-0812">Transmembrane</keyword>
<reference evidence="22" key="1">
    <citation type="submission" date="2025-08" db="UniProtKB">
        <authorList>
            <consortium name="RefSeq"/>
        </authorList>
    </citation>
    <scope>IDENTIFICATION</scope>
</reference>
<evidence type="ECO:0000256" key="7">
    <source>
        <dbReference type="ARBA" id="ARBA00022801"/>
    </source>
</evidence>
<keyword evidence="14" id="KW-0325">Glycoprotein</keyword>
<dbReference type="GO" id="GO:0005886">
    <property type="term" value="C:plasma membrane"/>
    <property type="evidence" value="ECO:0007669"/>
    <property type="project" value="UniProtKB-ARBA"/>
</dbReference>
<comment type="function">
    <text evidence="17">Receptor for interleukin-33 (IL-33) which plays crucial roles in innate and adaptive immunity, contributing to tissue homeostasis and responses to environmental stresses together with coreceptor IL1RAP. Its stimulation recruits MYD88, IRAK1, IRAK4, and TRAF6, followed by phosphorylation of MAPK3/ERK1 and/or MAPK1/ERK2, MAPK14, and MAPK8. Possibly involved in helper T-cell function. Upon tissue injury, induces UCP2-dependent mitochondrial rewiring that attenuates the generation of reactive oxygen species and preserves the integrity of Krebs cycle required for persistent production of itaconate and subsequent GATA3-dependent differentiation of inflammation-resolving alternatively activated macrophages.</text>
</comment>
<feature type="domain" description="Ig-like" evidence="20">
    <location>
        <begin position="212"/>
        <end position="320"/>
    </location>
</feature>
<evidence type="ECO:0000256" key="6">
    <source>
        <dbReference type="ARBA" id="ARBA00022737"/>
    </source>
</evidence>
<evidence type="ECO:0000256" key="16">
    <source>
        <dbReference type="ARBA" id="ARBA00053357"/>
    </source>
</evidence>